<dbReference type="Proteomes" id="UP001497516">
    <property type="component" value="Chromosome 4"/>
</dbReference>
<keyword evidence="3" id="KW-1185">Reference proteome</keyword>
<proteinExistence type="predicted"/>
<reference evidence="2 3" key="1">
    <citation type="submission" date="2024-04" db="EMBL/GenBank/DDBJ databases">
        <authorList>
            <person name="Fracassetti M."/>
        </authorList>
    </citation>
    <scope>NUCLEOTIDE SEQUENCE [LARGE SCALE GENOMIC DNA]</scope>
</reference>
<sequence>MSRHAVPDAGRESRLKLRQASPNTKLKMAKAKCGQISSALLAAITNSTLYYASPAVNSHIHIRDRSPKLGVKNRGGVRSEQEETNKERSEKLYLQNKTKRRERDQTIMGLTLPGILDPLRNPSAVPTCFQDQIQLAIARSSTAARPRLA</sequence>
<name>A0AAV2E942_9ROSI</name>
<dbReference type="EMBL" id="OZ034817">
    <property type="protein sequence ID" value="CAL1382337.1"/>
    <property type="molecule type" value="Genomic_DNA"/>
</dbReference>
<dbReference type="AlphaFoldDB" id="A0AAV2E942"/>
<accession>A0AAV2E942</accession>
<evidence type="ECO:0000256" key="1">
    <source>
        <dbReference type="SAM" id="MobiDB-lite"/>
    </source>
</evidence>
<organism evidence="2 3">
    <name type="scientific">Linum trigynum</name>
    <dbReference type="NCBI Taxonomy" id="586398"/>
    <lineage>
        <taxon>Eukaryota</taxon>
        <taxon>Viridiplantae</taxon>
        <taxon>Streptophyta</taxon>
        <taxon>Embryophyta</taxon>
        <taxon>Tracheophyta</taxon>
        <taxon>Spermatophyta</taxon>
        <taxon>Magnoliopsida</taxon>
        <taxon>eudicotyledons</taxon>
        <taxon>Gunneridae</taxon>
        <taxon>Pentapetalae</taxon>
        <taxon>rosids</taxon>
        <taxon>fabids</taxon>
        <taxon>Malpighiales</taxon>
        <taxon>Linaceae</taxon>
        <taxon>Linum</taxon>
    </lineage>
</organism>
<protein>
    <submittedName>
        <fullName evidence="2">Uncharacterized protein</fullName>
    </submittedName>
</protein>
<evidence type="ECO:0000313" key="2">
    <source>
        <dbReference type="EMBL" id="CAL1382337.1"/>
    </source>
</evidence>
<feature type="region of interest" description="Disordered" evidence="1">
    <location>
        <begin position="66"/>
        <end position="89"/>
    </location>
</feature>
<evidence type="ECO:0000313" key="3">
    <source>
        <dbReference type="Proteomes" id="UP001497516"/>
    </source>
</evidence>
<gene>
    <name evidence="2" type="ORF">LTRI10_LOCUS23665</name>
</gene>
<feature type="compositionally biased region" description="Basic and acidic residues" evidence="1">
    <location>
        <begin position="77"/>
        <end position="89"/>
    </location>
</feature>